<dbReference type="RefSeq" id="WP_037263347.1">
    <property type="nucleotide sequence ID" value="NZ_JALZ01000013.1"/>
</dbReference>
<organism evidence="4 5">
    <name type="scientific">Roseivivax halodurans JCM 10272</name>
    <dbReference type="NCBI Taxonomy" id="1449350"/>
    <lineage>
        <taxon>Bacteria</taxon>
        <taxon>Pseudomonadati</taxon>
        <taxon>Pseudomonadota</taxon>
        <taxon>Alphaproteobacteria</taxon>
        <taxon>Rhodobacterales</taxon>
        <taxon>Roseobacteraceae</taxon>
        <taxon>Roseivivax</taxon>
    </lineage>
</organism>
<dbReference type="Proteomes" id="UP000022447">
    <property type="component" value="Unassembled WGS sequence"/>
</dbReference>
<sequence length="191" mass="20788">MTSILIVNGHPDGAEAHFCGALADAYAESARKAGHAVARIDVADDAVGFIHSKSEWTNGDPPDFVTAAQKAILAADHIVFVYPLWLGTMPAKLKAWLEQVLRPDFIGMSEGVTFPKGLAGRSARIVVTMGMPAPFYRLWYGAHSLRSFDRNILHFVGIKPVRWTLFGMVEGSAKARRRGLSRMAALGRAGR</sequence>
<dbReference type="PANTHER" id="PTHR10204:SF34">
    <property type="entry name" value="NAD(P)H DEHYDROGENASE [QUINONE] 1 ISOFORM 1"/>
    <property type="match status" value="1"/>
</dbReference>
<dbReference type="GO" id="GO:0005829">
    <property type="term" value="C:cytosol"/>
    <property type="evidence" value="ECO:0007669"/>
    <property type="project" value="TreeGrafter"/>
</dbReference>
<evidence type="ECO:0000256" key="2">
    <source>
        <dbReference type="ARBA" id="ARBA00023002"/>
    </source>
</evidence>
<evidence type="ECO:0000313" key="4">
    <source>
        <dbReference type="EMBL" id="ETX14166.1"/>
    </source>
</evidence>
<keyword evidence="5" id="KW-1185">Reference proteome</keyword>
<dbReference type="AlphaFoldDB" id="X7EG08"/>
<reference evidence="4 5" key="1">
    <citation type="submission" date="2014-01" db="EMBL/GenBank/DDBJ databases">
        <title>Roseivivax halodurans JCM 10272 Genome Sequencing.</title>
        <authorList>
            <person name="Lai Q."/>
            <person name="Li G."/>
            <person name="Shao Z."/>
        </authorList>
    </citation>
    <scope>NUCLEOTIDE SEQUENCE [LARGE SCALE GENOMIC DNA]</scope>
    <source>
        <strain evidence="4 5">JCM 10272</strain>
    </source>
</reference>
<dbReference type="GO" id="GO:0003955">
    <property type="term" value="F:NAD(P)H dehydrogenase (quinone) activity"/>
    <property type="evidence" value="ECO:0007669"/>
    <property type="project" value="TreeGrafter"/>
</dbReference>
<dbReference type="PANTHER" id="PTHR10204">
    <property type="entry name" value="NAD P H OXIDOREDUCTASE-RELATED"/>
    <property type="match status" value="1"/>
</dbReference>
<dbReference type="Gene3D" id="3.40.50.360">
    <property type="match status" value="1"/>
</dbReference>
<protein>
    <submittedName>
        <fullName evidence="4">Dehydrogenase</fullName>
    </submittedName>
</protein>
<dbReference type="SUPFAM" id="SSF52218">
    <property type="entry name" value="Flavoproteins"/>
    <property type="match status" value="1"/>
</dbReference>
<dbReference type="InterPro" id="IPR003680">
    <property type="entry name" value="Flavodoxin_fold"/>
</dbReference>
<keyword evidence="2" id="KW-0560">Oxidoreductase</keyword>
<evidence type="ECO:0000259" key="3">
    <source>
        <dbReference type="Pfam" id="PF02525"/>
    </source>
</evidence>
<evidence type="ECO:0000256" key="1">
    <source>
        <dbReference type="ARBA" id="ARBA00006252"/>
    </source>
</evidence>
<name>X7EG08_9RHOB</name>
<dbReference type="STRING" id="1449350.OCH239_04770"/>
<comment type="caution">
    <text evidence="4">The sequence shown here is derived from an EMBL/GenBank/DDBJ whole genome shotgun (WGS) entry which is preliminary data.</text>
</comment>
<dbReference type="OrthoDB" id="9798454at2"/>
<dbReference type="Pfam" id="PF02525">
    <property type="entry name" value="Flavodoxin_2"/>
    <property type="match status" value="1"/>
</dbReference>
<dbReference type="EMBL" id="JALZ01000013">
    <property type="protein sequence ID" value="ETX14166.1"/>
    <property type="molecule type" value="Genomic_DNA"/>
</dbReference>
<feature type="domain" description="Flavodoxin-like fold" evidence="3">
    <location>
        <begin position="3"/>
        <end position="176"/>
    </location>
</feature>
<evidence type="ECO:0000313" key="5">
    <source>
        <dbReference type="Proteomes" id="UP000022447"/>
    </source>
</evidence>
<dbReference type="InterPro" id="IPR051545">
    <property type="entry name" value="NAD(P)H_dehydrogenase_qn"/>
</dbReference>
<gene>
    <name evidence="4" type="ORF">OCH239_04770</name>
</gene>
<dbReference type="eggNOG" id="COG2249">
    <property type="taxonomic scope" value="Bacteria"/>
</dbReference>
<proteinExistence type="inferred from homology"/>
<dbReference type="InterPro" id="IPR029039">
    <property type="entry name" value="Flavoprotein-like_sf"/>
</dbReference>
<accession>X7EG08</accession>
<comment type="similarity">
    <text evidence="1">Belongs to the NAD(P)H dehydrogenase (quinone) family.</text>
</comment>